<proteinExistence type="predicted"/>
<reference evidence="9" key="1">
    <citation type="submission" date="2021-12" db="EMBL/GenBank/DDBJ databases">
        <authorList>
            <person name="King R."/>
        </authorList>
    </citation>
    <scope>NUCLEOTIDE SEQUENCE</scope>
</reference>
<feature type="transmembrane region" description="Helical" evidence="8">
    <location>
        <begin position="223"/>
        <end position="244"/>
    </location>
</feature>
<dbReference type="Proteomes" id="UP001152759">
    <property type="component" value="Chromosome 3"/>
</dbReference>
<keyword evidence="4 8" id="KW-1133">Transmembrane helix</keyword>
<evidence type="ECO:0000256" key="5">
    <source>
        <dbReference type="ARBA" id="ARBA00023136"/>
    </source>
</evidence>
<protein>
    <recommendedName>
        <fullName evidence="11">Ionotropic receptor</fullName>
    </recommendedName>
</protein>
<evidence type="ECO:0000256" key="3">
    <source>
        <dbReference type="ARBA" id="ARBA00022692"/>
    </source>
</evidence>
<dbReference type="PANTHER" id="PTHR42643">
    <property type="entry name" value="IONOTROPIC RECEPTOR 20A-RELATED"/>
    <property type="match status" value="1"/>
</dbReference>
<keyword evidence="3 8" id="KW-0812">Transmembrane</keyword>
<evidence type="ECO:0000256" key="2">
    <source>
        <dbReference type="ARBA" id="ARBA00022475"/>
    </source>
</evidence>
<gene>
    <name evidence="9" type="ORF">BEMITA_LOCUS6370</name>
</gene>
<keyword evidence="10" id="KW-1185">Reference proteome</keyword>
<dbReference type="InterPro" id="IPR052192">
    <property type="entry name" value="Insect_Ionotropic_Sensory_Rcpt"/>
</dbReference>
<evidence type="ECO:0000256" key="1">
    <source>
        <dbReference type="ARBA" id="ARBA00004651"/>
    </source>
</evidence>
<dbReference type="SUPFAM" id="SSF53850">
    <property type="entry name" value="Periplasmic binding protein-like II"/>
    <property type="match status" value="1"/>
</dbReference>
<evidence type="ECO:0000256" key="7">
    <source>
        <dbReference type="ARBA" id="ARBA00023180"/>
    </source>
</evidence>
<dbReference type="EMBL" id="OU963864">
    <property type="protein sequence ID" value="CAH0387345.1"/>
    <property type="molecule type" value="Genomic_DNA"/>
</dbReference>
<dbReference type="GO" id="GO:0005886">
    <property type="term" value="C:plasma membrane"/>
    <property type="evidence" value="ECO:0007669"/>
    <property type="project" value="UniProtKB-SubCell"/>
</dbReference>
<evidence type="ECO:0000313" key="9">
    <source>
        <dbReference type="EMBL" id="CAH0387345.1"/>
    </source>
</evidence>
<evidence type="ECO:0000256" key="4">
    <source>
        <dbReference type="ARBA" id="ARBA00022989"/>
    </source>
</evidence>
<feature type="transmembrane region" description="Helical" evidence="8">
    <location>
        <begin position="294"/>
        <end position="318"/>
    </location>
</feature>
<organism evidence="9 10">
    <name type="scientific">Bemisia tabaci</name>
    <name type="common">Sweetpotato whitefly</name>
    <name type="synonym">Aleurodes tabaci</name>
    <dbReference type="NCBI Taxonomy" id="7038"/>
    <lineage>
        <taxon>Eukaryota</taxon>
        <taxon>Metazoa</taxon>
        <taxon>Ecdysozoa</taxon>
        <taxon>Arthropoda</taxon>
        <taxon>Hexapoda</taxon>
        <taxon>Insecta</taxon>
        <taxon>Pterygota</taxon>
        <taxon>Neoptera</taxon>
        <taxon>Paraneoptera</taxon>
        <taxon>Hemiptera</taxon>
        <taxon>Sternorrhyncha</taxon>
        <taxon>Aleyrodoidea</taxon>
        <taxon>Aleyrodidae</taxon>
        <taxon>Aleyrodinae</taxon>
        <taxon>Bemisia</taxon>
    </lineage>
</organism>
<keyword evidence="2" id="KW-1003">Cell membrane</keyword>
<dbReference type="AlphaFoldDB" id="A0A9P0ABX1"/>
<dbReference type="PANTHER" id="PTHR42643:SF38">
    <property type="entry name" value="IONOTROPIC RECEPTOR 100A"/>
    <property type="match status" value="1"/>
</dbReference>
<evidence type="ECO:0000313" key="10">
    <source>
        <dbReference type="Proteomes" id="UP001152759"/>
    </source>
</evidence>
<keyword evidence="6" id="KW-0675">Receptor</keyword>
<name>A0A9P0ABX1_BEMTA</name>
<feature type="transmembrane region" description="Helical" evidence="8">
    <location>
        <begin position="515"/>
        <end position="537"/>
    </location>
</feature>
<dbReference type="Gene3D" id="1.10.287.70">
    <property type="match status" value="1"/>
</dbReference>
<accession>A0A9P0ABX1</accession>
<keyword evidence="5 8" id="KW-0472">Membrane</keyword>
<evidence type="ECO:0000256" key="6">
    <source>
        <dbReference type="ARBA" id="ARBA00023170"/>
    </source>
</evidence>
<comment type="subcellular location">
    <subcellularLocation>
        <location evidence="1">Cell membrane</location>
        <topology evidence="1">Multi-pass membrane protein</topology>
    </subcellularLocation>
</comment>
<keyword evidence="7" id="KW-0325">Glycoprotein</keyword>
<evidence type="ECO:0008006" key="11">
    <source>
        <dbReference type="Google" id="ProtNLM"/>
    </source>
</evidence>
<evidence type="ECO:0000256" key="8">
    <source>
        <dbReference type="SAM" id="Phobius"/>
    </source>
</evidence>
<sequence>MTRGLYTNPIWNSNNYLIFMLRDFDRDDCKPPTQHHAVISPNETASNDFAELIICFKFIWRFFRGVKTTICSEKGCSRYDHFAENIIWYSGEDHEVYFDFSVTNMHRKPLSFIPDDSEGVYLIDQHFHRWMSTVQEKIIDLVAESINCTSKFYLGFAVEEIGHEVGQKLNVDLHHVEIGASTEEIDYSRFDFSVGIETEAMCILTPHSELLPQCLVPFKVFSFPVWIFIGITVIVFVLMQYVFLQAQGGPFRNLYSETDISLYDSTSAAHTMYAYFICGSPPRLLLGKLFTGKILFIIFIFSALIISSVFLGGMTTLLTNTVQYPEIDTLKDLEDSDLLIQVPDTEAAALYFAQLGLSEKLRGKLACNLALYLELLDEEISQSLVGFQKLLRRWRDYVPEKFVRNVHVIMENDAFVAGLQASLSSGTRVVLRKWQFHEKFEYHLVAERLKVRPYFHSFMKNSFLVEKFNRKMAQFLESGHVSKAYDSDFPNAPEAAPPLPKEEDPRPYSLNDLQLPFFSLLLGLFSSLLVFIAEMVMEDFENVFVFRQLRRFKNFLTKKND</sequence>